<dbReference type="GO" id="GO:0005886">
    <property type="term" value="C:plasma membrane"/>
    <property type="evidence" value="ECO:0007669"/>
    <property type="project" value="TreeGrafter"/>
</dbReference>
<accession>A0A0W4ZUD3</accession>
<feature type="domain" description="ENTH" evidence="1">
    <location>
        <begin position="25"/>
        <end position="138"/>
    </location>
</feature>
<dbReference type="GO" id="GO:0006897">
    <property type="term" value="P:endocytosis"/>
    <property type="evidence" value="ECO:0007669"/>
    <property type="project" value="TreeGrafter"/>
</dbReference>
<comment type="caution">
    <text evidence="2">The sequence shown here is derived from an EMBL/GenBank/DDBJ whole genome shotgun (WGS) entry which is preliminary data.</text>
</comment>
<sequence length="138" mass="15611">MRTVCSVHVLCSAQHYMRCVRGLRAVLMNYNEIEAKVRAATSGDPWGASSTEMQEIAAATHSYTAFNEIMPVIYRRLTEKTGNEWRQVYKALQLLEYLVKHGSERVAEDVRAHISLVKVLRGFEHVDARGRDRGASGM</sequence>
<dbReference type="GO" id="GO:0030276">
    <property type="term" value="F:clathrin binding"/>
    <property type="evidence" value="ECO:0007669"/>
    <property type="project" value="TreeGrafter"/>
</dbReference>
<protein>
    <recommendedName>
        <fullName evidence="1">ENTH domain-containing protein</fullName>
    </recommendedName>
</protein>
<dbReference type="PROSITE" id="PS50942">
    <property type="entry name" value="ENTH"/>
    <property type="match status" value="1"/>
</dbReference>
<dbReference type="GO" id="GO:0030125">
    <property type="term" value="C:clathrin vesicle coat"/>
    <property type="evidence" value="ECO:0007669"/>
    <property type="project" value="TreeGrafter"/>
</dbReference>
<dbReference type="PANTHER" id="PTHR12276:SF45">
    <property type="entry name" value="CLATHRIN INTERACTOR 1"/>
    <property type="match status" value="1"/>
</dbReference>
<dbReference type="GO" id="GO:0005768">
    <property type="term" value="C:endosome"/>
    <property type="evidence" value="ECO:0007669"/>
    <property type="project" value="TreeGrafter"/>
</dbReference>
<dbReference type="Gene3D" id="1.25.40.90">
    <property type="match status" value="1"/>
</dbReference>
<dbReference type="Pfam" id="PF01417">
    <property type="entry name" value="ENTH"/>
    <property type="match status" value="1"/>
</dbReference>
<dbReference type="GO" id="GO:0005543">
    <property type="term" value="F:phospholipid binding"/>
    <property type="evidence" value="ECO:0007669"/>
    <property type="project" value="TreeGrafter"/>
</dbReference>
<evidence type="ECO:0000259" key="1">
    <source>
        <dbReference type="PROSITE" id="PS50942"/>
    </source>
</evidence>
<dbReference type="STRING" id="1408657.A0A0W4ZUD3"/>
<evidence type="ECO:0000313" key="2">
    <source>
        <dbReference type="EMBL" id="KTW31955.1"/>
    </source>
</evidence>
<name>A0A0W4ZUD3_PNEJ7</name>
<gene>
    <name evidence="2" type="ORF">T551_05053</name>
</gene>
<dbReference type="OrthoDB" id="4033880at2759"/>
<keyword evidence="3" id="KW-1185">Reference proteome</keyword>
<reference evidence="3" key="1">
    <citation type="journal article" date="2016" name="Nat. Commun.">
        <title>Genome analysis of three Pneumocystis species reveals adaptation mechanisms to life exclusively in mammalian hosts.</title>
        <authorList>
            <person name="Ma L."/>
            <person name="Chen Z."/>
            <person name="Huang D.W."/>
            <person name="Kutty G."/>
            <person name="Ishihara M."/>
            <person name="Wang H."/>
            <person name="Abouelleil A."/>
            <person name="Bishop L."/>
            <person name="Davey E."/>
            <person name="Deng R."/>
            <person name="Deng X."/>
            <person name="Fan L."/>
            <person name="Fantoni G."/>
            <person name="Fitzgerald M."/>
            <person name="Gogineni E."/>
            <person name="Goldberg J.M."/>
            <person name="Handley G."/>
            <person name="Hu X."/>
            <person name="Huber C."/>
            <person name="Jiao X."/>
            <person name="Jones K."/>
            <person name="Levin J.Z."/>
            <person name="Liu Y."/>
            <person name="Macdonald P."/>
            <person name="Melnikov A."/>
            <person name="Raley C."/>
            <person name="Sassi M."/>
            <person name="Sherman B.T."/>
            <person name="Song X."/>
            <person name="Sykes S."/>
            <person name="Tran B."/>
            <person name="Walsh L."/>
            <person name="Xia Y."/>
            <person name="Yang J."/>
            <person name="Young S."/>
            <person name="Zeng Q."/>
            <person name="Zheng X."/>
            <person name="Stephens R."/>
            <person name="Nusbaum C."/>
            <person name="Birren B.W."/>
            <person name="Azadi P."/>
            <person name="Lempicki R.A."/>
            <person name="Cuomo C.A."/>
            <person name="Kovacs J.A."/>
        </authorList>
    </citation>
    <scope>NUCLEOTIDE SEQUENCE [LARGE SCALE GENOMIC DNA]</scope>
    <source>
        <strain evidence="3">RU7</strain>
    </source>
</reference>
<dbReference type="GeneID" id="28942327"/>
<dbReference type="SMART" id="SM00273">
    <property type="entry name" value="ENTH"/>
    <property type="match status" value="1"/>
</dbReference>
<dbReference type="InterPro" id="IPR008942">
    <property type="entry name" value="ENTH_VHS"/>
</dbReference>
<dbReference type="SUPFAM" id="SSF48464">
    <property type="entry name" value="ENTH/VHS domain"/>
    <property type="match status" value="1"/>
</dbReference>
<evidence type="ECO:0000313" key="3">
    <source>
        <dbReference type="Proteomes" id="UP000053447"/>
    </source>
</evidence>
<dbReference type="Proteomes" id="UP000053447">
    <property type="component" value="Unassembled WGS sequence"/>
</dbReference>
<dbReference type="VEuPathDB" id="FungiDB:T551_05053"/>
<dbReference type="AlphaFoldDB" id="A0A0W4ZUD3"/>
<organism evidence="2 3">
    <name type="scientific">Pneumocystis jirovecii (strain RU7)</name>
    <name type="common">Human pneumocystis pneumonia agent</name>
    <dbReference type="NCBI Taxonomy" id="1408657"/>
    <lineage>
        <taxon>Eukaryota</taxon>
        <taxon>Fungi</taxon>
        <taxon>Dikarya</taxon>
        <taxon>Ascomycota</taxon>
        <taxon>Taphrinomycotina</taxon>
        <taxon>Pneumocystomycetes</taxon>
        <taxon>Pneumocystaceae</taxon>
        <taxon>Pneumocystis</taxon>
    </lineage>
</organism>
<dbReference type="EMBL" id="LFWA01000003">
    <property type="protein sequence ID" value="KTW31955.1"/>
    <property type="molecule type" value="Genomic_DNA"/>
</dbReference>
<dbReference type="GO" id="GO:0180020">
    <property type="term" value="F:membrane bending activity"/>
    <property type="evidence" value="ECO:0007669"/>
    <property type="project" value="UniProtKB-ARBA"/>
</dbReference>
<dbReference type="GO" id="GO:0006895">
    <property type="term" value="P:Golgi to endosome transport"/>
    <property type="evidence" value="ECO:0007669"/>
    <property type="project" value="TreeGrafter"/>
</dbReference>
<dbReference type="GO" id="GO:0005829">
    <property type="term" value="C:cytosol"/>
    <property type="evidence" value="ECO:0007669"/>
    <property type="project" value="GOC"/>
</dbReference>
<proteinExistence type="predicted"/>
<dbReference type="InterPro" id="IPR013809">
    <property type="entry name" value="ENTH"/>
</dbReference>
<dbReference type="FunFam" id="1.25.40.90:FF:000006">
    <property type="entry name" value="Clathrin interactor 1"/>
    <property type="match status" value="1"/>
</dbReference>
<dbReference type="RefSeq" id="XP_018230647.1">
    <property type="nucleotide sequence ID" value="XM_018376022.1"/>
</dbReference>
<dbReference type="PANTHER" id="PTHR12276">
    <property type="entry name" value="EPSIN/ENT-RELATED"/>
    <property type="match status" value="1"/>
</dbReference>